<dbReference type="CDD" id="cd12148">
    <property type="entry name" value="fungal_TF_MHR"/>
    <property type="match status" value="1"/>
</dbReference>
<evidence type="ECO:0000256" key="5">
    <source>
        <dbReference type="ARBA" id="ARBA00023163"/>
    </source>
</evidence>
<feature type="region of interest" description="Disordered" evidence="7">
    <location>
        <begin position="21"/>
        <end position="41"/>
    </location>
</feature>
<evidence type="ECO:0000313" key="10">
    <source>
        <dbReference type="Proteomes" id="UP000184267"/>
    </source>
</evidence>
<evidence type="ECO:0000256" key="2">
    <source>
        <dbReference type="ARBA" id="ARBA00022833"/>
    </source>
</evidence>
<comment type="caution">
    <text evidence="9">The sequence shown here is derived from an EMBL/GenBank/DDBJ whole genome shotgun (WGS) entry which is preliminary data.</text>
</comment>
<evidence type="ECO:0000256" key="4">
    <source>
        <dbReference type="ARBA" id="ARBA00023125"/>
    </source>
</evidence>
<accession>A0A1M2VRT2</accession>
<dbReference type="STRING" id="154538.A0A1M2VRT2"/>
<keyword evidence="10" id="KW-1185">Reference proteome</keyword>
<organism evidence="9 10">
    <name type="scientific">Trametes pubescens</name>
    <name type="common">White-rot fungus</name>
    <dbReference type="NCBI Taxonomy" id="154538"/>
    <lineage>
        <taxon>Eukaryota</taxon>
        <taxon>Fungi</taxon>
        <taxon>Dikarya</taxon>
        <taxon>Basidiomycota</taxon>
        <taxon>Agaricomycotina</taxon>
        <taxon>Agaricomycetes</taxon>
        <taxon>Polyporales</taxon>
        <taxon>Polyporaceae</taxon>
        <taxon>Trametes</taxon>
    </lineage>
</organism>
<protein>
    <submittedName>
        <fullName evidence="9">Nitrogen assimilation transcription factor nit-4</fullName>
    </submittedName>
</protein>
<dbReference type="InterPro" id="IPR051615">
    <property type="entry name" value="Transcr_Regulatory_Elem"/>
</dbReference>
<name>A0A1M2VRT2_TRAPU</name>
<keyword evidence="5" id="KW-0804">Transcription</keyword>
<dbReference type="GO" id="GO:0003677">
    <property type="term" value="F:DNA binding"/>
    <property type="evidence" value="ECO:0007669"/>
    <property type="project" value="UniProtKB-KW"/>
</dbReference>
<keyword evidence="3" id="KW-0805">Transcription regulation</keyword>
<dbReference type="PANTHER" id="PTHR31313">
    <property type="entry name" value="TY1 ENHANCER ACTIVATOR"/>
    <property type="match status" value="1"/>
</dbReference>
<evidence type="ECO:0000256" key="6">
    <source>
        <dbReference type="ARBA" id="ARBA00023242"/>
    </source>
</evidence>
<dbReference type="EMBL" id="MNAD01000790">
    <property type="protein sequence ID" value="OJT10324.1"/>
    <property type="molecule type" value="Genomic_DNA"/>
</dbReference>
<dbReference type="GO" id="GO:0006351">
    <property type="term" value="P:DNA-templated transcription"/>
    <property type="evidence" value="ECO:0007669"/>
    <property type="project" value="InterPro"/>
</dbReference>
<evidence type="ECO:0000256" key="7">
    <source>
        <dbReference type="SAM" id="MobiDB-lite"/>
    </source>
</evidence>
<dbReference type="Proteomes" id="UP000184267">
    <property type="component" value="Unassembled WGS sequence"/>
</dbReference>
<dbReference type="OrthoDB" id="2154091at2759"/>
<dbReference type="Pfam" id="PF04082">
    <property type="entry name" value="Fungal_trans"/>
    <property type="match status" value="1"/>
</dbReference>
<evidence type="ECO:0000256" key="3">
    <source>
        <dbReference type="ARBA" id="ARBA00023015"/>
    </source>
</evidence>
<keyword evidence="4" id="KW-0238">DNA-binding</keyword>
<dbReference type="SMART" id="SM00906">
    <property type="entry name" value="Fungal_trans"/>
    <property type="match status" value="1"/>
</dbReference>
<feature type="domain" description="Xylanolytic transcriptional activator regulatory" evidence="8">
    <location>
        <begin position="180"/>
        <end position="259"/>
    </location>
</feature>
<dbReference type="AlphaFoldDB" id="A0A1M2VRT2"/>
<sequence>MQLSDNDLEYHGPTSVFRLAPQRSSSVSDSKASASPEPAPATVPVSTYFDWSRYLPPEVPLTRAEHDRLLEILFKFFSSWGLRIVPELFLRDMHRALTAPPSAPLLKSAHYSPMLHNSVLALSTAYSDDPLIKDIRYRKMYARKAKSYIEADCQRPTIPLITALGVLAAFHSAAGEQSLGYLYFGMAGRMSQALGLNIDCSPWVKSGLITHEDMLDRNWAYWATFSQDVLWSLYVGRECCVLPPRKDRQIPLPWVGSEIDHAPWYWAPCKMPPQPSHVVRTFEKTCELMLIARRIMDFV</sequence>
<proteinExistence type="predicted"/>
<evidence type="ECO:0000259" key="8">
    <source>
        <dbReference type="SMART" id="SM00906"/>
    </source>
</evidence>
<dbReference type="GO" id="GO:0008270">
    <property type="term" value="F:zinc ion binding"/>
    <property type="evidence" value="ECO:0007669"/>
    <property type="project" value="InterPro"/>
</dbReference>
<gene>
    <name evidence="9" type="ORF">TRAPUB_13192</name>
</gene>
<dbReference type="InterPro" id="IPR007219">
    <property type="entry name" value="XnlR_reg_dom"/>
</dbReference>
<keyword evidence="2" id="KW-0862">Zinc</keyword>
<evidence type="ECO:0000313" key="9">
    <source>
        <dbReference type="EMBL" id="OJT10324.1"/>
    </source>
</evidence>
<dbReference type="PANTHER" id="PTHR31313:SF81">
    <property type="entry name" value="TY1 ENHANCER ACTIVATOR"/>
    <property type="match status" value="1"/>
</dbReference>
<evidence type="ECO:0000256" key="1">
    <source>
        <dbReference type="ARBA" id="ARBA00022723"/>
    </source>
</evidence>
<reference evidence="9 10" key="1">
    <citation type="submission" date="2016-10" db="EMBL/GenBank/DDBJ databases">
        <title>Genome sequence of the basidiomycete white-rot fungus Trametes pubescens.</title>
        <authorList>
            <person name="Makela M.R."/>
            <person name="Granchi Z."/>
            <person name="Peng M."/>
            <person name="De Vries R.P."/>
            <person name="Grigoriev I."/>
            <person name="Riley R."/>
            <person name="Hilden K."/>
        </authorList>
    </citation>
    <scope>NUCLEOTIDE SEQUENCE [LARGE SCALE GENOMIC DNA]</scope>
    <source>
        <strain evidence="9 10">FBCC735</strain>
    </source>
</reference>
<keyword evidence="6" id="KW-0539">Nucleus</keyword>
<feature type="compositionally biased region" description="Low complexity" evidence="7">
    <location>
        <begin position="24"/>
        <end position="41"/>
    </location>
</feature>
<keyword evidence="1" id="KW-0479">Metal-binding</keyword>